<gene>
    <name evidence="2" type="ORF">SAMN05192564_11512</name>
</gene>
<sequence length="56" mass="6317">MGFVMLLYVWMLILWLSPSAFCLLFVWLFPNPDFGVVLLGALTGFAVSLVVFFSLN</sequence>
<evidence type="ECO:0000313" key="3">
    <source>
        <dbReference type="Proteomes" id="UP000198638"/>
    </source>
</evidence>
<reference evidence="3" key="1">
    <citation type="submission" date="2016-10" db="EMBL/GenBank/DDBJ databases">
        <authorList>
            <person name="Varghese N."/>
            <person name="Submissions S."/>
        </authorList>
    </citation>
    <scope>NUCLEOTIDE SEQUENCE [LARGE SCALE GENOMIC DNA]</scope>
    <source>
        <strain evidence="3">LMG 24000</strain>
    </source>
</reference>
<evidence type="ECO:0000256" key="1">
    <source>
        <dbReference type="SAM" id="Phobius"/>
    </source>
</evidence>
<dbReference type="AlphaFoldDB" id="A0A1H4HUJ9"/>
<dbReference type="EMBL" id="FNRQ01000015">
    <property type="protein sequence ID" value="SEB24762.1"/>
    <property type="molecule type" value="Genomic_DNA"/>
</dbReference>
<proteinExistence type="predicted"/>
<evidence type="ECO:0000313" key="2">
    <source>
        <dbReference type="EMBL" id="SEB24762.1"/>
    </source>
</evidence>
<protein>
    <submittedName>
        <fullName evidence="2">Uncharacterized protein</fullName>
    </submittedName>
</protein>
<keyword evidence="1" id="KW-1133">Transmembrane helix</keyword>
<keyword evidence="1" id="KW-0812">Transmembrane</keyword>
<feature type="transmembrane region" description="Helical" evidence="1">
    <location>
        <begin position="7"/>
        <end position="28"/>
    </location>
</feature>
<keyword evidence="3" id="KW-1185">Reference proteome</keyword>
<accession>A0A1H4HUJ9</accession>
<feature type="transmembrane region" description="Helical" evidence="1">
    <location>
        <begin position="34"/>
        <end position="55"/>
    </location>
</feature>
<dbReference type="Proteomes" id="UP000198638">
    <property type="component" value="Unassembled WGS sequence"/>
</dbReference>
<keyword evidence="1" id="KW-0472">Membrane</keyword>
<name>A0A1H4HUJ9_9BURK</name>
<organism evidence="2 3">
    <name type="scientific">Paraburkholderia sartisoli</name>
    <dbReference type="NCBI Taxonomy" id="83784"/>
    <lineage>
        <taxon>Bacteria</taxon>
        <taxon>Pseudomonadati</taxon>
        <taxon>Pseudomonadota</taxon>
        <taxon>Betaproteobacteria</taxon>
        <taxon>Burkholderiales</taxon>
        <taxon>Burkholderiaceae</taxon>
        <taxon>Paraburkholderia</taxon>
    </lineage>
</organism>